<gene>
    <name evidence="2" type="ordered locus">Pfl01_3501</name>
</gene>
<proteinExistence type="predicted"/>
<name>Q3KAG5_PSEPF</name>
<dbReference type="RefSeq" id="WP_011334865.1">
    <property type="nucleotide sequence ID" value="NC_007492.2"/>
</dbReference>
<keyword evidence="1" id="KW-1133">Transmembrane helix</keyword>
<keyword evidence="1" id="KW-0472">Membrane</keyword>
<dbReference type="Proteomes" id="UP000002704">
    <property type="component" value="Chromosome"/>
</dbReference>
<dbReference type="AlphaFoldDB" id="Q3KAG5"/>
<keyword evidence="1" id="KW-0812">Transmembrane</keyword>
<accession>Q3KAG5</accession>
<evidence type="ECO:0000256" key="1">
    <source>
        <dbReference type="SAM" id="Phobius"/>
    </source>
</evidence>
<feature type="transmembrane region" description="Helical" evidence="1">
    <location>
        <begin position="14"/>
        <end position="35"/>
    </location>
</feature>
<dbReference type="EMBL" id="CP000094">
    <property type="protein sequence ID" value="ABA75239.1"/>
    <property type="molecule type" value="Genomic_DNA"/>
</dbReference>
<protein>
    <submittedName>
        <fullName evidence="2">Uncharacterized protein</fullName>
    </submittedName>
</protein>
<dbReference type="HOGENOM" id="CLU_1439957_0_0_6"/>
<organism evidence="2 3">
    <name type="scientific">Pseudomonas fluorescens (strain Pf0-1)</name>
    <dbReference type="NCBI Taxonomy" id="205922"/>
    <lineage>
        <taxon>Bacteria</taxon>
        <taxon>Pseudomonadati</taxon>
        <taxon>Pseudomonadota</taxon>
        <taxon>Gammaproteobacteria</taxon>
        <taxon>Pseudomonadales</taxon>
        <taxon>Pseudomonadaceae</taxon>
        <taxon>Pseudomonas</taxon>
    </lineage>
</organism>
<reference evidence="2 3" key="1">
    <citation type="journal article" date="2009" name="Genome Biol.">
        <title>Genomic and genetic analyses of diversity and plant interactions of Pseudomonas fluorescens.</title>
        <authorList>
            <person name="Silby M.W."/>
            <person name="Cerdeno-Tarraga A.M."/>
            <person name="Vernikos G.S."/>
            <person name="Giddens S.R."/>
            <person name="Jackson R.W."/>
            <person name="Preston G.M."/>
            <person name="Zhang X.X."/>
            <person name="Moon C.D."/>
            <person name="Gehrig S.M."/>
            <person name="Godfrey S.A."/>
            <person name="Knight C.G."/>
            <person name="Malone J.G."/>
            <person name="Robinson Z."/>
            <person name="Spiers A.J."/>
            <person name="Harris S."/>
            <person name="Challis G.L."/>
            <person name="Yaxley A.M."/>
            <person name="Harris D."/>
            <person name="Seeger K."/>
            <person name="Murphy L."/>
            <person name="Rutter S."/>
            <person name="Squares R."/>
            <person name="Quail M.A."/>
            <person name="Saunders E."/>
            <person name="Mavromatis K."/>
            <person name="Brettin T.S."/>
            <person name="Bentley S.D."/>
            <person name="Hothersall J."/>
            <person name="Stephens E."/>
            <person name="Thomas C.M."/>
            <person name="Parkhill J."/>
            <person name="Levy S.B."/>
            <person name="Rainey P.B."/>
            <person name="Thomson N.R."/>
        </authorList>
    </citation>
    <scope>NUCLEOTIDE SEQUENCE [LARGE SCALE GENOMIC DNA]</scope>
    <source>
        <strain evidence="2 3">Pf0-1</strain>
    </source>
</reference>
<evidence type="ECO:0000313" key="3">
    <source>
        <dbReference type="Proteomes" id="UP000002704"/>
    </source>
</evidence>
<dbReference type="KEGG" id="pfo:Pfl01_3501"/>
<evidence type="ECO:0000313" key="2">
    <source>
        <dbReference type="EMBL" id="ABA75239.1"/>
    </source>
</evidence>
<sequence length="188" mass="21616">MTAELATTVTKEDVTFYLSIAAAMLALATFFVGFSQMKIASAKVRLDLYNKRFNVYVAALEYYQAMWNHPVSLLNLNQKAESFIKHYRESSFLFSTKDGIYETLTRIKDSGAVVKTHEEWKQDSSGTHSIGNMDALHTKSVTARERIGIDLQTLEKQMADYIDFRAVEGWAFFGIPHRVKRLFRRRAR</sequence>